<reference evidence="2" key="1">
    <citation type="submission" date="2020-02" db="EMBL/GenBank/DDBJ databases">
        <authorList>
            <person name="Meier V. D."/>
        </authorList>
    </citation>
    <scope>NUCLEOTIDE SEQUENCE</scope>
    <source>
        <strain evidence="2">AVDCRST_MAG20</strain>
    </source>
</reference>
<feature type="compositionally biased region" description="Gly residues" evidence="1">
    <location>
        <begin position="167"/>
        <end position="176"/>
    </location>
</feature>
<feature type="non-terminal residue" evidence="2">
    <location>
        <position position="208"/>
    </location>
</feature>
<gene>
    <name evidence="2" type="ORF">AVDCRST_MAG20-113</name>
</gene>
<feature type="region of interest" description="Disordered" evidence="1">
    <location>
        <begin position="1"/>
        <end position="208"/>
    </location>
</feature>
<accession>A0A6J4H4R6</accession>
<name>A0A6J4H4R6_9ACTN</name>
<dbReference type="EMBL" id="CADCSY010000008">
    <property type="protein sequence ID" value="CAA9212489.1"/>
    <property type="molecule type" value="Genomic_DNA"/>
</dbReference>
<feature type="compositionally biased region" description="Pro residues" evidence="1">
    <location>
        <begin position="130"/>
        <end position="141"/>
    </location>
</feature>
<feature type="compositionally biased region" description="Gly residues" evidence="1">
    <location>
        <begin position="42"/>
        <end position="62"/>
    </location>
</feature>
<feature type="compositionally biased region" description="Low complexity" evidence="1">
    <location>
        <begin position="181"/>
        <end position="190"/>
    </location>
</feature>
<evidence type="ECO:0000256" key="1">
    <source>
        <dbReference type="SAM" id="MobiDB-lite"/>
    </source>
</evidence>
<dbReference type="GO" id="GO:0016757">
    <property type="term" value="F:glycosyltransferase activity"/>
    <property type="evidence" value="ECO:0007669"/>
    <property type="project" value="UniProtKB-KW"/>
</dbReference>
<evidence type="ECO:0000313" key="2">
    <source>
        <dbReference type="EMBL" id="CAA9212489.1"/>
    </source>
</evidence>
<feature type="compositionally biased region" description="Basic and acidic residues" evidence="1">
    <location>
        <begin position="30"/>
        <end position="41"/>
    </location>
</feature>
<dbReference type="AlphaFoldDB" id="A0A6J4H4R6"/>
<sequence length="208" mass="21137">EPASAGGGARLRDREPPLRAEGVGARGGRRPVDGRPGRDRSGGCGGAPGRGGLRPVHGGAGGDRSRRCGEGRGRCRDALPRHLRGHAAAPRVVGGVARRGRPRHPAGRRATSAGGRQAPPDAVERARAPPGEPPAGRPPRPGVDVLRPLLRPRGHGGHGGDLRLRGPAGGGLGAGQRGRHAVPPGEVGPLRPRPPGRLRGLARGAGRL</sequence>
<feature type="compositionally biased region" description="Basic and acidic residues" evidence="1">
    <location>
        <begin position="63"/>
        <end position="80"/>
    </location>
</feature>
<feature type="compositionally biased region" description="Low complexity" evidence="1">
    <location>
        <begin position="86"/>
        <end position="96"/>
    </location>
</feature>
<feature type="compositionally biased region" description="Low complexity" evidence="1">
    <location>
        <begin position="197"/>
        <end position="208"/>
    </location>
</feature>
<proteinExistence type="predicted"/>
<protein>
    <submittedName>
        <fullName evidence="2">Imidazole glycerol phosphate synthase amidotransferase subunit</fullName>
        <ecNumber evidence="2">2.4.2.-</ecNumber>
    </submittedName>
</protein>
<dbReference type="EC" id="2.4.2.-" evidence="2"/>
<keyword evidence="2" id="KW-0328">Glycosyltransferase</keyword>
<feature type="compositionally biased region" description="Basic residues" evidence="1">
    <location>
        <begin position="98"/>
        <end position="107"/>
    </location>
</feature>
<organism evidence="2">
    <name type="scientific">uncultured Acidimicrobiales bacterium</name>
    <dbReference type="NCBI Taxonomy" id="310071"/>
    <lineage>
        <taxon>Bacteria</taxon>
        <taxon>Bacillati</taxon>
        <taxon>Actinomycetota</taxon>
        <taxon>Acidimicrobiia</taxon>
        <taxon>Acidimicrobiales</taxon>
        <taxon>environmental samples</taxon>
    </lineage>
</organism>
<keyword evidence="2" id="KW-0808">Transferase</keyword>
<feature type="non-terminal residue" evidence="2">
    <location>
        <position position="1"/>
    </location>
</feature>